<feature type="binding site" evidence="8">
    <location>
        <position position="353"/>
    </location>
    <ligand>
        <name>3-phosphoshikimate</name>
        <dbReference type="ChEBI" id="CHEBI:145989"/>
    </ligand>
</feature>
<dbReference type="SUPFAM" id="SSF55205">
    <property type="entry name" value="EPT/RTPC-like"/>
    <property type="match status" value="1"/>
</dbReference>
<dbReference type="HOGENOM" id="CLU_024321_0_0_11"/>
<dbReference type="PROSITE" id="PS00885">
    <property type="entry name" value="EPSP_SYNTHASE_2"/>
    <property type="match status" value="1"/>
</dbReference>
<evidence type="ECO:0000256" key="6">
    <source>
        <dbReference type="ARBA" id="ARBA00023141"/>
    </source>
</evidence>
<dbReference type="UniPathway" id="UPA00053">
    <property type="reaction ID" value="UER00089"/>
</dbReference>
<dbReference type="FunFam" id="3.65.10.10:FF:000010">
    <property type="entry name" value="3-phosphoshikimate 1-carboxyvinyltransferase"/>
    <property type="match status" value="1"/>
</dbReference>
<dbReference type="InterPro" id="IPR001986">
    <property type="entry name" value="Enolpyruvate_Tfrase_dom"/>
</dbReference>
<keyword evidence="4 8" id="KW-0028">Amino-acid biosynthesis</keyword>
<evidence type="ECO:0000313" key="11">
    <source>
        <dbReference type="Proteomes" id="UP000000628"/>
    </source>
</evidence>
<evidence type="ECO:0000313" key="10">
    <source>
        <dbReference type="EMBL" id="ACV09455.1"/>
    </source>
</evidence>
<dbReference type="GO" id="GO:0008652">
    <property type="term" value="P:amino acid biosynthetic process"/>
    <property type="evidence" value="ECO:0007669"/>
    <property type="project" value="UniProtKB-KW"/>
</dbReference>
<feature type="binding site" evidence="8">
    <location>
        <position position="357"/>
    </location>
    <ligand>
        <name>phosphoenolpyruvate</name>
        <dbReference type="ChEBI" id="CHEBI:58702"/>
    </ligand>
</feature>
<dbReference type="Gene3D" id="3.65.10.10">
    <property type="entry name" value="Enolpyruvate transferase domain"/>
    <property type="match status" value="2"/>
</dbReference>
<protein>
    <recommendedName>
        <fullName evidence="8">3-phosphoshikimate 1-carboxyvinyltransferase</fullName>
        <ecNumber evidence="8">2.5.1.19</ecNumber>
    </recommendedName>
    <alternativeName>
        <fullName evidence="8">5-enolpyruvylshikimate-3-phosphate synthase</fullName>
        <shortName evidence="8">EPSP synthase</shortName>
        <shortName evidence="8">EPSPS</shortName>
    </alternativeName>
</protein>
<dbReference type="EMBL" id="CP001706">
    <property type="protein sequence ID" value="ACV09455.1"/>
    <property type="molecule type" value="Genomic_DNA"/>
</dbReference>
<evidence type="ECO:0000256" key="5">
    <source>
        <dbReference type="ARBA" id="ARBA00022679"/>
    </source>
</evidence>
<dbReference type="GO" id="GO:0005737">
    <property type="term" value="C:cytoplasm"/>
    <property type="evidence" value="ECO:0007669"/>
    <property type="project" value="UniProtKB-SubCell"/>
</dbReference>
<evidence type="ECO:0000256" key="2">
    <source>
        <dbReference type="ARBA" id="ARBA00009948"/>
    </source>
</evidence>
<feature type="binding site" evidence="8">
    <location>
        <position position="183"/>
    </location>
    <ligand>
        <name>3-phosphoshikimate</name>
        <dbReference type="ChEBI" id="CHEBI:145989"/>
    </ligand>
</feature>
<name>C7QZF7_JONDD</name>
<dbReference type="PANTHER" id="PTHR21090:SF5">
    <property type="entry name" value="PENTAFUNCTIONAL AROM POLYPEPTIDE"/>
    <property type="match status" value="1"/>
</dbReference>
<keyword evidence="3 8" id="KW-0963">Cytoplasm</keyword>
<dbReference type="NCBIfam" id="TIGR01356">
    <property type="entry name" value="aroA"/>
    <property type="match status" value="1"/>
</dbReference>
<accession>C7QZF7</accession>
<dbReference type="HAMAP" id="MF_00210">
    <property type="entry name" value="EPSP_synth"/>
    <property type="match status" value="1"/>
</dbReference>
<feature type="active site" description="Proton acceptor" evidence="8">
    <location>
        <position position="326"/>
    </location>
</feature>
<feature type="binding site" evidence="8">
    <location>
        <position position="423"/>
    </location>
    <ligand>
        <name>phosphoenolpyruvate</name>
        <dbReference type="ChEBI" id="CHEBI:58702"/>
    </ligand>
</feature>
<dbReference type="Pfam" id="PF00275">
    <property type="entry name" value="EPSP_synthase"/>
    <property type="match status" value="1"/>
</dbReference>
<feature type="binding site" evidence="8">
    <location>
        <position position="398"/>
    </location>
    <ligand>
        <name>phosphoenolpyruvate</name>
        <dbReference type="ChEBI" id="CHEBI:58702"/>
    </ligand>
</feature>
<feature type="binding site" evidence="8">
    <location>
        <position position="183"/>
    </location>
    <ligand>
        <name>phosphoenolpyruvate</name>
        <dbReference type="ChEBI" id="CHEBI:58702"/>
    </ligand>
</feature>
<evidence type="ECO:0000256" key="7">
    <source>
        <dbReference type="ARBA" id="ARBA00044633"/>
    </source>
</evidence>
<keyword evidence="11" id="KW-1185">Reference proteome</keyword>
<dbReference type="OrthoDB" id="9809920at2"/>
<dbReference type="InterPro" id="IPR023193">
    <property type="entry name" value="EPSP_synthase_CS"/>
</dbReference>
<feature type="binding site" evidence="8">
    <location>
        <position position="34"/>
    </location>
    <ligand>
        <name>3-phosphoshikimate</name>
        <dbReference type="ChEBI" id="CHEBI:145989"/>
    </ligand>
</feature>
<dbReference type="PIRSF" id="PIRSF000505">
    <property type="entry name" value="EPSPS"/>
    <property type="match status" value="1"/>
</dbReference>
<dbReference type="Proteomes" id="UP000000628">
    <property type="component" value="Chromosome"/>
</dbReference>
<reference evidence="10 11" key="1">
    <citation type="journal article" date="2009" name="Stand. Genomic Sci.">
        <title>Complete genome sequence of Jonesia denitrificans type strain (Prevot 55134).</title>
        <authorList>
            <person name="Pukall R."/>
            <person name="Gehrich-Schroter G."/>
            <person name="Lapidus A."/>
            <person name="Nolan M."/>
            <person name="Glavina Del Rio T."/>
            <person name="Lucas S."/>
            <person name="Chen F."/>
            <person name="Tice H."/>
            <person name="Pitluck S."/>
            <person name="Cheng J.F."/>
            <person name="Copeland A."/>
            <person name="Saunders E."/>
            <person name="Brettin T."/>
            <person name="Detter J.C."/>
            <person name="Bruce D."/>
            <person name="Goodwin L."/>
            <person name="Pati A."/>
            <person name="Ivanova N."/>
            <person name="Mavromatis K."/>
            <person name="Ovchinnikova G."/>
            <person name="Chen A."/>
            <person name="Palaniappan K."/>
            <person name="Land M."/>
            <person name="Hauser L."/>
            <person name="Chang Y.J."/>
            <person name="Jeffries C.D."/>
            <person name="Chain P."/>
            <person name="Goker M."/>
            <person name="Bristow J."/>
            <person name="Eisen J.A."/>
            <person name="Markowitz V."/>
            <person name="Hugenholtz P."/>
            <person name="Kyrpides N.C."/>
            <person name="Klenk H.P."/>
            <person name="Han C."/>
        </authorList>
    </citation>
    <scope>NUCLEOTIDE SEQUENCE [LARGE SCALE GENOMIC DNA]</scope>
    <source>
        <strain evidence="11">ATCC 14870 / DSM 20603 / BCRC 15368 / CIP 55.134 / JCM 11481 / NBRC 15587 / NCTC 10816 / Prevot 55134</strain>
    </source>
</reference>
<dbReference type="RefSeq" id="WP_015772083.1">
    <property type="nucleotide sequence ID" value="NC_013174.1"/>
</dbReference>
<dbReference type="GO" id="GO:0009073">
    <property type="term" value="P:aromatic amino acid family biosynthetic process"/>
    <property type="evidence" value="ECO:0007669"/>
    <property type="project" value="UniProtKB-KW"/>
</dbReference>
<dbReference type="FunFam" id="3.65.10.10:FF:000011">
    <property type="entry name" value="3-phosphoshikimate 1-carboxyvinyltransferase"/>
    <property type="match status" value="1"/>
</dbReference>
<comment type="subunit">
    <text evidence="8">Monomer.</text>
</comment>
<dbReference type="STRING" id="471856.Jden_1812"/>
<comment type="pathway">
    <text evidence="1 8">Metabolic intermediate biosynthesis; chorismate biosynthesis; chorismate from D-erythrose 4-phosphate and phosphoenolpyruvate: step 6/7.</text>
</comment>
<gene>
    <name evidence="8" type="primary">aroA</name>
    <name evidence="10" type="ordered locus">Jden_1812</name>
</gene>
<evidence type="ECO:0000256" key="1">
    <source>
        <dbReference type="ARBA" id="ARBA00004811"/>
    </source>
</evidence>
<evidence type="ECO:0000256" key="3">
    <source>
        <dbReference type="ARBA" id="ARBA00022490"/>
    </source>
</evidence>
<evidence type="ECO:0000256" key="4">
    <source>
        <dbReference type="ARBA" id="ARBA00022605"/>
    </source>
</evidence>
<feature type="binding site" evidence="8">
    <location>
        <position position="135"/>
    </location>
    <ligand>
        <name>phosphoenolpyruvate</name>
        <dbReference type="ChEBI" id="CHEBI:58702"/>
    </ligand>
</feature>
<keyword evidence="6 8" id="KW-0057">Aromatic amino acid biosynthesis</keyword>
<dbReference type="InterPro" id="IPR006264">
    <property type="entry name" value="EPSP_synthase"/>
</dbReference>
<sequence>MTNNGVPSAAHWPAPHSADYPGPLTATVTVPGSKSLTNRHLLLAALAAEPTTIHGALRSRDSQLMITALRALGADITESADGTTITVTPLTQGANVGDITIDCGLAGTVMRFLPIAATLVKGTILIDGDEGAKVRPMSPILEALEDLGVEITRHNGDFLPFTMHPTGGVTGGHLDVDASGSSQFVSGLLLTAARFTNGLTLHHVGDRLPSIPHIAMTCDVLNDLGVTAHTSAPGTWTVAAGPIRGGTITIEPDLSNATPFMAAALIHGGSVTIPAWPSTTTQPGGLAPSFFERMGARCTIDDAGLTITGDGTVHGLAHLDLSAAGELAPTFAALAALADSPTEIHGIAHLRGHETDRLAALSAEINRLGGSCQQTDDGLIITPAPLHEGIFHTYHDHRMATAGAILGLRVAGVEVENIDTTAKTLPDFAGMWTSMLTTSSVAAPAH</sequence>
<feature type="binding site" evidence="8">
    <location>
        <position position="182"/>
    </location>
    <ligand>
        <name>3-phosphoshikimate</name>
        <dbReference type="ChEBI" id="CHEBI:145989"/>
    </ligand>
</feature>
<feature type="binding site" evidence="8">
    <location>
        <position position="107"/>
    </location>
    <ligand>
        <name>phosphoenolpyruvate</name>
        <dbReference type="ChEBI" id="CHEBI:58702"/>
    </ligand>
</feature>
<comment type="caution">
    <text evidence="8">Lacks conserved residue(s) required for the propagation of feature annotation.</text>
</comment>
<feature type="binding site" evidence="8">
    <location>
        <position position="210"/>
    </location>
    <ligand>
        <name>3-phosphoshikimate</name>
        <dbReference type="ChEBI" id="CHEBI:145989"/>
    </ligand>
</feature>
<evidence type="ECO:0000259" key="9">
    <source>
        <dbReference type="Pfam" id="PF00275"/>
    </source>
</evidence>
<comment type="similarity">
    <text evidence="2 8">Belongs to the EPSP synthase family.</text>
</comment>
<proteinExistence type="inferred from homology"/>
<feature type="binding site" evidence="8">
    <location>
        <position position="34"/>
    </location>
    <ligand>
        <name>phosphoenolpyruvate</name>
        <dbReference type="ChEBI" id="CHEBI:58702"/>
    </ligand>
</feature>
<feature type="binding site" evidence="8">
    <location>
        <position position="39"/>
    </location>
    <ligand>
        <name>3-phosphoshikimate</name>
        <dbReference type="ChEBI" id="CHEBI:145989"/>
    </ligand>
</feature>
<dbReference type="GO" id="GO:0003866">
    <property type="term" value="F:3-phosphoshikimate 1-carboxyvinyltransferase activity"/>
    <property type="evidence" value="ECO:0007669"/>
    <property type="project" value="UniProtKB-UniRule"/>
</dbReference>
<dbReference type="InterPro" id="IPR013792">
    <property type="entry name" value="RNA3'P_cycl/enolpyr_Trfase_a/b"/>
</dbReference>
<comment type="catalytic activity">
    <reaction evidence="7">
        <text>3-phosphoshikimate + phosphoenolpyruvate = 5-O-(1-carboxyvinyl)-3-phosphoshikimate + phosphate</text>
        <dbReference type="Rhea" id="RHEA:21256"/>
        <dbReference type="ChEBI" id="CHEBI:43474"/>
        <dbReference type="ChEBI" id="CHEBI:57701"/>
        <dbReference type="ChEBI" id="CHEBI:58702"/>
        <dbReference type="ChEBI" id="CHEBI:145989"/>
        <dbReference type="EC" id="2.5.1.19"/>
    </reaction>
    <physiologicalReaction direction="left-to-right" evidence="7">
        <dbReference type="Rhea" id="RHEA:21257"/>
    </physiologicalReaction>
</comment>
<comment type="function">
    <text evidence="8">Catalyzes the transfer of the enolpyruvyl moiety of phosphoenolpyruvate (PEP) to the 5-hydroxyl of shikimate-3-phosphate (S3P) to produce enolpyruvyl shikimate-3-phosphate and inorganic phosphate.</text>
</comment>
<dbReference type="AlphaFoldDB" id="C7QZF7"/>
<feature type="binding site" evidence="8">
    <location>
        <position position="326"/>
    </location>
    <ligand>
        <name>3-phosphoshikimate</name>
        <dbReference type="ChEBI" id="CHEBI:145989"/>
    </ligand>
</feature>
<dbReference type="GO" id="GO:0009423">
    <property type="term" value="P:chorismate biosynthetic process"/>
    <property type="evidence" value="ECO:0007669"/>
    <property type="project" value="UniProtKB-UniRule"/>
</dbReference>
<dbReference type="InterPro" id="IPR036968">
    <property type="entry name" value="Enolpyruvate_Tfrase_sf"/>
</dbReference>
<evidence type="ECO:0000256" key="8">
    <source>
        <dbReference type="HAMAP-Rule" id="MF_00210"/>
    </source>
</evidence>
<dbReference type="EC" id="2.5.1.19" evidence="8"/>
<feature type="binding site" evidence="8">
    <location>
        <position position="181"/>
    </location>
    <ligand>
        <name>3-phosphoshikimate</name>
        <dbReference type="ChEBI" id="CHEBI:145989"/>
    </ligand>
</feature>
<comment type="subcellular location">
    <subcellularLocation>
        <location evidence="8">Cytoplasm</location>
    </subcellularLocation>
</comment>
<dbReference type="PANTHER" id="PTHR21090">
    <property type="entry name" value="AROM/DEHYDROQUINATE SYNTHASE"/>
    <property type="match status" value="1"/>
</dbReference>
<dbReference type="KEGG" id="jde:Jden_1812"/>
<dbReference type="CDD" id="cd01556">
    <property type="entry name" value="EPSP_synthase"/>
    <property type="match status" value="1"/>
</dbReference>
<keyword evidence="5 8" id="KW-0808">Transferase</keyword>
<feature type="domain" description="Enolpyruvate transferase" evidence="9">
    <location>
        <begin position="21"/>
        <end position="429"/>
    </location>
</feature>
<organism evidence="10 11">
    <name type="scientific">Jonesia denitrificans (strain ATCC 14870 / DSM 20603 / BCRC 15368 / CIP 55.134 / JCM 11481 / NBRC 15587 / NCTC 10816 / Prevot 55134)</name>
    <name type="common">Listeria denitrificans</name>
    <dbReference type="NCBI Taxonomy" id="471856"/>
    <lineage>
        <taxon>Bacteria</taxon>
        <taxon>Bacillati</taxon>
        <taxon>Actinomycetota</taxon>
        <taxon>Actinomycetes</taxon>
        <taxon>Micrococcales</taxon>
        <taxon>Jonesiaceae</taxon>
        <taxon>Jonesia</taxon>
    </lineage>
</organism>
<feature type="binding site" evidence="8">
    <location>
        <position position="35"/>
    </location>
    <ligand>
        <name>3-phosphoshikimate</name>
        <dbReference type="ChEBI" id="CHEBI:145989"/>
    </ligand>
</feature>
<dbReference type="eggNOG" id="COG0128">
    <property type="taxonomic scope" value="Bacteria"/>
</dbReference>